<evidence type="ECO:0000313" key="2">
    <source>
        <dbReference type="Proteomes" id="UP001164539"/>
    </source>
</evidence>
<reference evidence="1 2" key="1">
    <citation type="journal article" date="2023" name="Science">
        <title>Complex scaffold remodeling in plant triterpene biosynthesis.</title>
        <authorList>
            <person name="De La Pena R."/>
            <person name="Hodgson H."/>
            <person name="Liu J.C."/>
            <person name="Stephenson M.J."/>
            <person name="Martin A.C."/>
            <person name="Owen C."/>
            <person name="Harkess A."/>
            <person name="Leebens-Mack J."/>
            <person name="Jimenez L.E."/>
            <person name="Osbourn A."/>
            <person name="Sattely E.S."/>
        </authorList>
    </citation>
    <scope>NUCLEOTIDE SEQUENCE [LARGE SCALE GENOMIC DNA]</scope>
    <source>
        <strain evidence="2">cv. JPN11</strain>
        <tissue evidence="1">Leaf</tissue>
    </source>
</reference>
<dbReference type="EMBL" id="CM051403">
    <property type="protein sequence ID" value="KAJ4709291.1"/>
    <property type="molecule type" value="Genomic_DNA"/>
</dbReference>
<keyword evidence="2" id="KW-1185">Reference proteome</keyword>
<dbReference type="Proteomes" id="UP001164539">
    <property type="component" value="Chromosome 10"/>
</dbReference>
<protein>
    <submittedName>
        <fullName evidence="1">Receptor-like protein</fullName>
    </submittedName>
</protein>
<proteinExistence type="predicted"/>
<accession>A0ACC1XDV0</accession>
<comment type="caution">
    <text evidence="1">The sequence shown here is derived from an EMBL/GenBank/DDBJ whole genome shotgun (WGS) entry which is preliminary data.</text>
</comment>
<sequence length="823" mass="92080">MGRVTRSCQLFCLQLLLLYSQTYAKLCSHDQSSALLQFKKLFSFDDKYSSDFNCEVLQQSYPKMKYWKEETDCCSWDGVTCDTRTGHVTGLDLSCSWLHGNIPLNNSLFFLSHLTNLNLAYNDFNQSRISLDFSQFPSLKLLNLSGGNFSGSIPPSLGNLTQLTHLDLSWNRLNMGLVPSFLSNVNQLRYLNLWDTNMIGTIPNIFANLSQLSYLDFSLNYLNGTIPDTFANLSLLFGLGLSDNQLSGPIPYYLSGLRNLKAIYLSVNSFHGTVPSSLFSLPSLQEISLSNNQLKGSIPSSIFELENLTYLDLSSNNFSGEIEFSMFTKFKNIEFLDLSYNSLSVNTALKVNSSFSKIYRLGLSACNLSEFPYFLRLLHQLRDLFLSENQIHGRVPNWMWDTGRDTLVYLNLSHNFLTAIEHIPWKNLRSLDLDSNCLQGSLTVLPPFMWFFSVSNNKLTGEIPSSFCNLSSVEYHDLSKNNLSGTIPKNLASSNMLYVLDLRLNNFQGRIPQTCANGSYLQVLNLNGNQLEGPLPPSLVNCTNLKVLDVGNNKINDTFPHSLGNIPSLEVLILRSNRFHAMVHNSGIGLEYIRKVYGGGYYSSVLTVKGSEREMDRIQTTFMVIDLSNNYFQGGIPEVLGKLNSLKGLNFSHNNLSGPIPSSLGNLSALESLDLSSNKLAGEIPRKLTSLNFLQVLNLSYNQLEGAIPREAHFDTFPNDSYIGNPRLCGFPLSNECVSVIVIDKIPHSPSTTEDDSDSENGCGWKSVLTGYACGMVFGMFVGYVAISTGKPRWLAKIAEAVYSRKVAREQNNRRRRNGRTVF</sequence>
<evidence type="ECO:0000313" key="1">
    <source>
        <dbReference type="EMBL" id="KAJ4709291.1"/>
    </source>
</evidence>
<organism evidence="1 2">
    <name type="scientific">Melia azedarach</name>
    <name type="common">Chinaberry tree</name>
    <dbReference type="NCBI Taxonomy" id="155640"/>
    <lineage>
        <taxon>Eukaryota</taxon>
        <taxon>Viridiplantae</taxon>
        <taxon>Streptophyta</taxon>
        <taxon>Embryophyta</taxon>
        <taxon>Tracheophyta</taxon>
        <taxon>Spermatophyta</taxon>
        <taxon>Magnoliopsida</taxon>
        <taxon>eudicotyledons</taxon>
        <taxon>Gunneridae</taxon>
        <taxon>Pentapetalae</taxon>
        <taxon>rosids</taxon>
        <taxon>malvids</taxon>
        <taxon>Sapindales</taxon>
        <taxon>Meliaceae</taxon>
        <taxon>Melia</taxon>
    </lineage>
</organism>
<name>A0ACC1XDV0_MELAZ</name>
<gene>
    <name evidence="1" type="ORF">OWV82_019100</name>
</gene>